<dbReference type="Pfam" id="PF10026">
    <property type="entry name" value="DUF2268"/>
    <property type="match status" value="1"/>
</dbReference>
<evidence type="ECO:0000313" key="4">
    <source>
        <dbReference type="Proteomes" id="UP000199344"/>
    </source>
</evidence>
<feature type="region of interest" description="Disordered" evidence="1">
    <location>
        <begin position="222"/>
        <end position="261"/>
    </location>
</feature>
<evidence type="ECO:0000256" key="1">
    <source>
        <dbReference type="SAM" id="MobiDB-lite"/>
    </source>
</evidence>
<protein>
    <submittedName>
        <fullName evidence="3">Predicted Zn-dependent protease</fullName>
    </submittedName>
</protein>
<evidence type="ECO:0000313" key="3">
    <source>
        <dbReference type="EMBL" id="SDD94634.1"/>
    </source>
</evidence>
<reference evidence="3 4" key="1">
    <citation type="submission" date="2016-10" db="EMBL/GenBank/DDBJ databases">
        <authorList>
            <person name="de Groot N.N."/>
        </authorList>
    </citation>
    <scope>NUCLEOTIDE SEQUENCE [LARGE SCALE GENOMIC DNA]</scope>
    <source>
        <strain evidence="3 4">DSM 22220</strain>
    </source>
</reference>
<evidence type="ECO:0000259" key="2">
    <source>
        <dbReference type="Pfam" id="PF10026"/>
    </source>
</evidence>
<dbReference type="GO" id="GO:0006508">
    <property type="term" value="P:proteolysis"/>
    <property type="evidence" value="ECO:0007669"/>
    <property type="project" value="UniProtKB-KW"/>
</dbReference>
<gene>
    <name evidence="3" type="ORF">SAMN05421538_10388</name>
</gene>
<dbReference type="EMBL" id="FNAH01000003">
    <property type="protein sequence ID" value="SDD94634.1"/>
    <property type="molecule type" value="Genomic_DNA"/>
</dbReference>
<sequence length="261" mass="28037">MRPGSLIAKPMPVTNLHFLNARLDLTLIMSDIRAAVREAVDIAAEHADLPDFDVVIRSGERVITGWGVAGYAPAPGEVQITIDPPRFDAAALQRTLIHEIHHVIRWDGPGYGSSLGEALVTEGLAGHFVRQVLGGKPDPWDAVTPAPGLTRRAMNEWSQLGYDHAAWFLGGSKTIRRWTGYGLGHRLLAAFLERNPDEDAVTLATMPADHFRATMRMLAKSDGETVRAEAEDAPEAAPDAGVTPGGEQPTAEAQRGESGTG</sequence>
<accession>A0A1G6YVU6</accession>
<dbReference type="InterPro" id="IPR018728">
    <property type="entry name" value="DUF2268"/>
</dbReference>
<keyword evidence="4" id="KW-1185">Reference proteome</keyword>
<dbReference type="AlphaFoldDB" id="A0A1G6YVU6"/>
<dbReference type="STRING" id="591205.SAMN05421538_10388"/>
<dbReference type="Proteomes" id="UP000199344">
    <property type="component" value="Unassembled WGS sequence"/>
</dbReference>
<organism evidence="3 4">
    <name type="scientific">Paracoccus isoporae</name>
    <dbReference type="NCBI Taxonomy" id="591205"/>
    <lineage>
        <taxon>Bacteria</taxon>
        <taxon>Pseudomonadati</taxon>
        <taxon>Pseudomonadota</taxon>
        <taxon>Alphaproteobacteria</taxon>
        <taxon>Rhodobacterales</taxon>
        <taxon>Paracoccaceae</taxon>
        <taxon>Paracoccus</taxon>
    </lineage>
</organism>
<keyword evidence="3" id="KW-0378">Hydrolase</keyword>
<keyword evidence="3" id="KW-0645">Protease</keyword>
<proteinExistence type="predicted"/>
<dbReference type="GO" id="GO:0008233">
    <property type="term" value="F:peptidase activity"/>
    <property type="evidence" value="ECO:0007669"/>
    <property type="project" value="UniProtKB-KW"/>
</dbReference>
<name>A0A1G6YVU6_9RHOB</name>
<feature type="domain" description="DUF2268" evidence="2">
    <location>
        <begin position="37"/>
        <end position="211"/>
    </location>
</feature>